<dbReference type="OrthoDB" id="2278929at2759"/>
<dbReference type="AlphaFoldDB" id="A0A1C7N687"/>
<evidence type="ECO:0000256" key="2">
    <source>
        <dbReference type="SAM" id="Phobius"/>
    </source>
</evidence>
<evidence type="ECO:0000313" key="4">
    <source>
        <dbReference type="Proteomes" id="UP000093000"/>
    </source>
</evidence>
<keyword evidence="2" id="KW-0812">Transmembrane</keyword>
<gene>
    <name evidence="3" type="ORF">A0J61_07420</name>
</gene>
<protein>
    <submittedName>
        <fullName evidence="3">Uncharacterized protein</fullName>
    </submittedName>
</protein>
<keyword evidence="2" id="KW-1133">Transmembrane helix</keyword>
<evidence type="ECO:0000256" key="1">
    <source>
        <dbReference type="SAM" id="MobiDB-lite"/>
    </source>
</evidence>
<dbReference type="STRING" id="101091.A0A1C7N687"/>
<feature type="transmembrane region" description="Helical" evidence="2">
    <location>
        <begin position="148"/>
        <end position="173"/>
    </location>
</feature>
<evidence type="ECO:0000313" key="3">
    <source>
        <dbReference type="EMBL" id="OBZ84531.1"/>
    </source>
</evidence>
<comment type="caution">
    <text evidence="3">The sequence shown here is derived from an EMBL/GenBank/DDBJ whole genome shotgun (WGS) entry which is preliminary data.</text>
</comment>
<reference evidence="3 4" key="1">
    <citation type="submission" date="2016-03" db="EMBL/GenBank/DDBJ databases">
        <title>Choanephora cucurbitarum.</title>
        <authorList>
            <person name="Min B."/>
            <person name="Park H."/>
            <person name="Park J.-H."/>
            <person name="Shin H.-D."/>
            <person name="Choi I.-G."/>
        </authorList>
    </citation>
    <scope>NUCLEOTIDE SEQUENCE [LARGE SCALE GENOMIC DNA]</scope>
    <source>
        <strain evidence="3 4">KUS-F28377</strain>
    </source>
</reference>
<accession>A0A1C7N687</accession>
<dbReference type="InParanoid" id="A0A1C7N687"/>
<proteinExistence type="predicted"/>
<dbReference type="EMBL" id="LUGH01000499">
    <property type="protein sequence ID" value="OBZ84531.1"/>
    <property type="molecule type" value="Genomic_DNA"/>
</dbReference>
<feature type="region of interest" description="Disordered" evidence="1">
    <location>
        <begin position="107"/>
        <end position="141"/>
    </location>
</feature>
<keyword evidence="4" id="KW-1185">Reference proteome</keyword>
<dbReference type="Proteomes" id="UP000093000">
    <property type="component" value="Unassembled WGS sequence"/>
</dbReference>
<organism evidence="3 4">
    <name type="scientific">Choanephora cucurbitarum</name>
    <dbReference type="NCBI Taxonomy" id="101091"/>
    <lineage>
        <taxon>Eukaryota</taxon>
        <taxon>Fungi</taxon>
        <taxon>Fungi incertae sedis</taxon>
        <taxon>Mucoromycota</taxon>
        <taxon>Mucoromycotina</taxon>
        <taxon>Mucoromycetes</taxon>
        <taxon>Mucorales</taxon>
        <taxon>Mucorineae</taxon>
        <taxon>Choanephoraceae</taxon>
        <taxon>Choanephoroideae</taxon>
        <taxon>Choanephora</taxon>
    </lineage>
</organism>
<sequence>MIYHSNPYYVRFDNISLYLYYIVRYEYVSVKNFTNLPEKSGGIEVTVDDSWFLSSLPAGSPSQNLTMYGFYLPSSANPMEELASTSSQFPRPFNFTVVQYASVNQTNSTTTVPNNNNNNNSNDNNKSSIESNNSSANNSTNSSGLPNWAIAVIVIAIVALVCGATALAWTMLLSRKNKRKNKLLPIINKNEKKQTDTQSMDSQVKMTAFRSTESLPETISHYHYHQPLSLATHDPAKLSSTDALLLSLSRNNTEWSSEEDEELRRRRLGEALLQRQLEEDGTSVKHAGHFTRVKSMAEMQKSAVFERPQP</sequence>
<keyword evidence="2" id="KW-0472">Membrane</keyword>
<name>A0A1C7N687_9FUNG</name>